<protein>
    <submittedName>
        <fullName evidence="1">Uncharacterized protein</fullName>
    </submittedName>
</protein>
<sequence length="115" mass="13173">MVLDDSVRRLFAAYESRIAELESLVQTLDEERLLKEEVMNRMHFRINDLEVAGVTTGQRLQALEDRAGVTEVGLLTVQQQMSEWSFCRADVACLWSYSVIVGVSGWMYLILDLLM</sequence>
<reference evidence="2" key="1">
    <citation type="journal article" date="2022" name="Mol. Ecol. Resour.">
        <title>The genomes of chicory, endive, great burdock and yacon provide insights into Asteraceae palaeo-polyploidization history and plant inulin production.</title>
        <authorList>
            <person name="Fan W."/>
            <person name="Wang S."/>
            <person name="Wang H."/>
            <person name="Wang A."/>
            <person name="Jiang F."/>
            <person name="Liu H."/>
            <person name="Zhao H."/>
            <person name="Xu D."/>
            <person name="Zhang Y."/>
        </authorList>
    </citation>
    <scope>NUCLEOTIDE SEQUENCE [LARGE SCALE GENOMIC DNA]</scope>
    <source>
        <strain evidence="2">cv. Yunnan</strain>
    </source>
</reference>
<comment type="caution">
    <text evidence="1">The sequence shown here is derived from an EMBL/GenBank/DDBJ whole genome shotgun (WGS) entry which is preliminary data.</text>
</comment>
<dbReference type="EMBL" id="CM042030">
    <property type="protein sequence ID" value="KAI3786950.1"/>
    <property type="molecule type" value="Genomic_DNA"/>
</dbReference>
<gene>
    <name evidence="1" type="ORF">L1987_41049</name>
</gene>
<reference evidence="1 2" key="2">
    <citation type="journal article" date="2022" name="Mol. Ecol. Resour.">
        <title>The genomes of chicory, endive, great burdock and yacon provide insights into Asteraceae paleo-polyploidization history and plant inulin production.</title>
        <authorList>
            <person name="Fan W."/>
            <person name="Wang S."/>
            <person name="Wang H."/>
            <person name="Wang A."/>
            <person name="Jiang F."/>
            <person name="Liu H."/>
            <person name="Zhao H."/>
            <person name="Xu D."/>
            <person name="Zhang Y."/>
        </authorList>
    </citation>
    <scope>NUCLEOTIDE SEQUENCE [LARGE SCALE GENOMIC DNA]</scope>
    <source>
        <strain evidence="2">cv. Yunnan</strain>
        <tissue evidence="1">Leaves</tissue>
    </source>
</reference>
<dbReference type="Proteomes" id="UP001056120">
    <property type="component" value="Linkage Group LG13"/>
</dbReference>
<accession>A0ACB9GVG4</accession>
<organism evidence="1 2">
    <name type="scientific">Smallanthus sonchifolius</name>
    <dbReference type="NCBI Taxonomy" id="185202"/>
    <lineage>
        <taxon>Eukaryota</taxon>
        <taxon>Viridiplantae</taxon>
        <taxon>Streptophyta</taxon>
        <taxon>Embryophyta</taxon>
        <taxon>Tracheophyta</taxon>
        <taxon>Spermatophyta</taxon>
        <taxon>Magnoliopsida</taxon>
        <taxon>eudicotyledons</taxon>
        <taxon>Gunneridae</taxon>
        <taxon>Pentapetalae</taxon>
        <taxon>asterids</taxon>
        <taxon>campanulids</taxon>
        <taxon>Asterales</taxon>
        <taxon>Asteraceae</taxon>
        <taxon>Asteroideae</taxon>
        <taxon>Heliantheae alliance</taxon>
        <taxon>Millerieae</taxon>
        <taxon>Smallanthus</taxon>
    </lineage>
</organism>
<name>A0ACB9GVG4_9ASTR</name>
<proteinExistence type="predicted"/>
<keyword evidence="2" id="KW-1185">Reference proteome</keyword>
<evidence type="ECO:0000313" key="1">
    <source>
        <dbReference type="EMBL" id="KAI3786950.1"/>
    </source>
</evidence>
<evidence type="ECO:0000313" key="2">
    <source>
        <dbReference type="Proteomes" id="UP001056120"/>
    </source>
</evidence>